<dbReference type="NCBIfam" id="TIGR00231">
    <property type="entry name" value="small_GTP"/>
    <property type="match status" value="1"/>
</dbReference>
<keyword evidence="2" id="KW-0342">GTP-binding</keyword>
<accession>A0AAW2ZNH7</accession>
<keyword evidence="1" id="KW-0547">Nucleotide-binding</keyword>
<dbReference type="SUPFAM" id="SSF52540">
    <property type="entry name" value="P-loop containing nucleoside triphosphate hydrolases"/>
    <property type="match status" value="1"/>
</dbReference>
<keyword evidence="5" id="KW-1185">Reference proteome</keyword>
<dbReference type="InterPro" id="IPR005225">
    <property type="entry name" value="Small_GTP-bd"/>
</dbReference>
<feature type="domain" description="BTB" evidence="3">
    <location>
        <begin position="345"/>
        <end position="410"/>
    </location>
</feature>
<dbReference type="SMART" id="SM00225">
    <property type="entry name" value="BTB"/>
    <property type="match status" value="2"/>
</dbReference>
<dbReference type="PANTHER" id="PTHR24072">
    <property type="entry name" value="RHO FAMILY GTPASE"/>
    <property type="match status" value="1"/>
</dbReference>
<comment type="caution">
    <text evidence="4">The sequence shown here is derived from an EMBL/GenBank/DDBJ whole genome shotgun (WGS) entry which is preliminary data.</text>
</comment>
<dbReference type="SMART" id="SM00174">
    <property type="entry name" value="RHO"/>
    <property type="match status" value="1"/>
</dbReference>
<dbReference type="GO" id="GO:0003924">
    <property type="term" value="F:GTPase activity"/>
    <property type="evidence" value="ECO:0007669"/>
    <property type="project" value="InterPro"/>
</dbReference>
<dbReference type="SMART" id="SM00175">
    <property type="entry name" value="RAB"/>
    <property type="match status" value="1"/>
</dbReference>
<feature type="domain" description="BTB" evidence="3">
    <location>
        <begin position="200"/>
        <end position="275"/>
    </location>
</feature>
<dbReference type="InterPro" id="IPR003578">
    <property type="entry name" value="Small_GTPase_Rho"/>
</dbReference>
<dbReference type="EMBL" id="JAOPGA020001656">
    <property type="protein sequence ID" value="KAL0490236.1"/>
    <property type="molecule type" value="Genomic_DNA"/>
</dbReference>
<feature type="non-terminal residue" evidence="4">
    <location>
        <position position="509"/>
    </location>
</feature>
<dbReference type="Pfam" id="PF00071">
    <property type="entry name" value="Ras"/>
    <property type="match status" value="1"/>
</dbReference>
<dbReference type="InterPro" id="IPR011333">
    <property type="entry name" value="SKP1/BTB/POZ_sf"/>
</dbReference>
<proteinExistence type="predicted"/>
<name>A0AAW2ZNH7_9EUKA</name>
<dbReference type="Gene3D" id="3.30.710.10">
    <property type="entry name" value="Potassium Channel Kv1.1, Chain A"/>
    <property type="match status" value="2"/>
</dbReference>
<reference evidence="4 5" key="1">
    <citation type="submission" date="2024-03" db="EMBL/GenBank/DDBJ databases">
        <title>The Acrasis kona genome and developmental transcriptomes reveal deep origins of eukaryotic multicellular pathways.</title>
        <authorList>
            <person name="Sheikh S."/>
            <person name="Fu C.-J."/>
            <person name="Brown M.W."/>
            <person name="Baldauf S.L."/>
        </authorList>
    </citation>
    <scope>NUCLEOTIDE SEQUENCE [LARGE SCALE GENOMIC DNA]</scope>
    <source>
        <strain evidence="4 5">ATCC MYA-3509</strain>
    </source>
</reference>
<dbReference type="PROSITE" id="PS51419">
    <property type="entry name" value="RAB"/>
    <property type="match status" value="1"/>
</dbReference>
<dbReference type="PROSITE" id="PS51420">
    <property type="entry name" value="RHO"/>
    <property type="match status" value="1"/>
</dbReference>
<organism evidence="4 5">
    <name type="scientific">Acrasis kona</name>
    <dbReference type="NCBI Taxonomy" id="1008807"/>
    <lineage>
        <taxon>Eukaryota</taxon>
        <taxon>Discoba</taxon>
        <taxon>Heterolobosea</taxon>
        <taxon>Tetramitia</taxon>
        <taxon>Eutetramitia</taxon>
        <taxon>Acrasidae</taxon>
        <taxon>Acrasis</taxon>
    </lineage>
</organism>
<dbReference type="GO" id="GO:0005525">
    <property type="term" value="F:GTP binding"/>
    <property type="evidence" value="ECO:0007669"/>
    <property type="project" value="UniProtKB-KW"/>
</dbReference>
<dbReference type="GO" id="GO:0007264">
    <property type="term" value="P:small GTPase-mediated signal transduction"/>
    <property type="evidence" value="ECO:0007669"/>
    <property type="project" value="InterPro"/>
</dbReference>
<feature type="non-terminal residue" evidence="4">
    <location>
        <position position="1"/>
    </location>
</feature>
<evidence type="ECO:0000256" key="2">
    <source>
        <dbReference type="ARBA" id="ARBA00023134"/>
    </source>
</evidence>
<dbReference type="InterPro" id="IPR000210">
    <property type="entry name" value="BTB/POZ_dom"/>
</dbReference>
<dbReference type="Pfam" id="PF00651">
    <property type="entry name" value="BTB"/>
    <property type="match status" value="1"/>
</dbReference>
<evidence type="ECO:0000259" key="3">
    <source>
        <dbReference type="PROSITE" id="PS50097"/>
    </source>
</evidence>
<dbReference type="PROSITE" id="PS51421">
    <property type="entry name" value="RAS"/>
    <property type="match status" value="1"/>
</dbReference>
<dbReference type="Gene3D" id="3.40.50.300">
    <property type="entry name" value="P-loop containing nucleotide triphosphate hydrolases"/>
    <property type="match status" value="1"/>
</dbReference>
<dbReference type="Proteomes" id="UP001431209">
    <property type="component" value="Unassembled WGS sequence"/>
</dbReference>
<sequence>RTSKFVWVGDDSCGKGYALSKAFHNNCYSVFENHDVTREFWGHKFNFSIWDTSGQEEYRQLRLLSYPNAKLFYVCFSLDDPKTLENVENRWYEELRKHCPDVPMILVGIDNGLDIAISKVKLLSVMHKYNYKKYIQISISEGFDTDEVLQHGVIASTSEQLRKELKIPDDPHSSFTIPVEVEKSTYLSMMENIRLDRSTSDVDIVLSEHIIPCHKIILASSCPTLCKALELSGDSLEEIKVVKRIENCNGRTKIIINDSLIDVFCLDTIIKFIYSPFPNLFDGYNNSQLEQISNTSSLFDLTCVSEYVENIISKRIDKNQNIINAFVYSTSQRLKNMFLNNSQWSDICYLVGGQRIYGHKCLINNSSKLMNLINSTVYGDSLSFVELDDDYNSFLCLIEYIYTDSIPVTCENVFDVLFLCDKYCMSRPLTICELNISREMREAKIKESNIINAYLIANQYNANQLKLFCMCIICKHYKKMIKVPEWVELDEESKNYAEQSLIGIQDKKC</sequence>
<evidence type="ECO:0000313" key="4">
    <source>
        <dbReference type="EMBL" id="KAL0490236.1"/>
    </source>
</evidence>
<evidence type="ECO:0000256" key="1">
    <source>
        <dbReference type="ARBA" id="ARBA00022741"/>
    </source>
</evidence>
<dbReference type="AlphaFoldDB" id="A0AAW2ZNH7"/>
<protein>
    <submittedName>
        <fullName evidence="4">RacA</fullName>
    </submittedName>
</protein>
<dbReference type="SUPFAM" id="SSF54695">
    <property type="entry name" value="POZ domain"/>
    <property type="match status" value="2"/>
</dbReference>
<evidence type="ECO:0000313" key="5">
    <source>
        <dbReference type="Proteomes" id="UP001431209"/>
    </source>
</evidence>
<dbReference type="InterPro" id="IPR001806">
    <property type="entry name" value="Small_GTPase"/>
</dbReference>
<dbReference type="CDD" id="cd14733">
    <property type="entry name" value="BACK"/>
    <property type="match status" value="1"/>
</dbReference>
<gene>
    <name evidence="4" type="ORF">AKO1_006613</name>
</gene>
<dbReference type="PROSITE" id="PS50097">
    <property type="entry name" value="BTB"/>
    <property type="match status" value="2"/>
</dbReference>
<dbReference type="InterPro" id="IPR027417">
    <property type="entry name" value="P-loop_NTPase"/>
</dbReference>
<dbReference type="PRINTS" id="PR00449">
    <property type="entry name" value="RASTRNSFRMNG"/>
</dbReference>
<dbReference type="CDD" id="cd18186">
    <property type="entry name" value="BTB_POZ_ZBTB_KLHL-like"/>
    <property type="match status" value="1"/>
</dbReference>